<accession>A0A1K0IBB6</accession>
<evidence type="ECO:0000256" key="1">
    <source>
        <dbReference type="ARBA" id="ARBA00023015"/>
    </source>
</evidence>
<dbReference type="InterPro" id="IPR014757">
    <property type="entry name" value="Tscrpt_reg_IclR_C"/>
</dbReference>
<protein>
    <submittedName>
        <fullName evidence="6">Putative transcriptional regulator SauR</fullName>
    </submittedName>
</protein>
<dbReference type="SUPFAM" id="SSF46785">
    <property type="entry name" value="Winged helix' DNA-binding domain"/>
    <property type="match status" value="1"/>
</dbReference>
<dbReference type="GO" id="GO:0003677">
    <property type="term" value="F:DNA binding"/>
    <property type="evidence" value="ECO:0007669"/>
    <property type="project" value="UniProtKB-KW"/>
</dbReference>
<dbReference type="PROSITE" id="PS51077">
    <property type="entry name" value="HTH_ICLR"/>
    <property type="match status" value="1"/>
</dbReference>
<keyword evidence="2" id="KW-0238">DNA-binding</keyword>
<dbReference type="InterPro" id="IPR029016">
    <property type="entry name" value="GAF-like_dom_sf"/>
</dbReference>
<dbReference type="SUPFAM" id="SSF55781">
    <property type="entry name" value="GAF domain-like"/>
    <property type="match status" value="1"/>
</dbReference>
<dbReference type="GO" id="GO:0045892">
    <property type="term" value="P:negative regulation of DNA-templated transcription"/>
    <property type="evidence" value="ECO:0007669"/>
    <property type="project" value="TreeGrafter"/>
</dbReference>
<dbReference type="GO" id="GO:0003700">
    <property type="term" value="F:DNA-binding transcription factor activity"/>
    <property type="evidence" value="ECO:0007669"/>
    <property type="project" value="TreeGrafter"/>
</dbReference>
<evidence type="ECO:0000259" key="5">
    <source>
        <dbReference type="PROSITE" id="PS51078"/>
    </source>
</evidence>
<dbReference type="InterPro" id="IPR050707">
    <property type="entry name" value="HTH_MetabolicPath_Reg"/>
</dbReference>
<evidence type="ECO:0000259" key="4">
    <source>
        <dbReference type="PROSITE" id="PS51077"/>
    </source>
</evidence>
<dbReference type="InterPro" id="IPR036388">
    <property type="entry name" value="WH-like_DNA-bd_sf"/>
</dbReference>
<organism evidence="6">
    <name type="scientific">Cupriavidus necator</name>
    <name type="common">Alcaligenes eutrophus</name>
    <name type="synonym">Ralstonia eutropha</name>
    <dbReference type="NCBI Taxonomy" id="106590"/>
    <lineage>
        <taxon>Bacteria</taxon>
        <taxon>Pseudomonadati</taxon>
        <taxon>Pseudomonadota</taxon>
        <taxon>Betaproteobacteria</taxon>
        <taxon>Burkholderiales</taxon>
        <taxon>Burkholderiaceae</taxon>
        <taxon>Cupriavidus</taxon>
    </lineage>
</organism>
<dbReference type="InterPro" id="IPR005471">
    <property type="entry name" value="Tscrpt_reg_IclR_N"/>
</dbReference>
<name>A0A1K0IBB6_CUPNE</name>
<reference evidence="6" key="1">
    <citation type="submission" date="2016-09" db="EMBL/GenBank/DDBJ databases">
        <authorList>
            <person name="Capua I."/>
            <person name="De Benedictis P."/>
            <person name="Joannis T."/>
            <person name="Lombin L.H."/>
            <person name="Cattoli G."/>
        </authorList>
    </citation>
    <scope>NUCLEOTIDE SEQUENCE</scope>
    <source>
        <strain evidence="6">B9</strain>
    </source>
</reference>
<feature type="domain" description="IclR-ED" evidence="5">
    <location>
        <begin position="69"/>
        <end position="252"/>
    </location>
</feature>
<dbReference type="Pfam" id="PF09339">
    <property type="entry name" value="HTH_IclR"/>
    <property type="match status" value="1"/>
</dbReference>
<dbReference type="PANTHER" id="PTHR30136">
    <property type="entry name" value="HELIX-TURN-HELIX TRANSCRIPTIONAL REGULATOR, ICLR FAMILY"/>
    <property type="match status" value="1"/>
</dbReference>
<dbReference type="AlphaFoldDB" id="A0A1K0IBB6"/>
<dbReference type="Gene3D" id="3.30.450.40">
    <property type="match status" value="1"/>
</dbReference>
<keyword evidence="1" id="KW-0805">Transcription regulation</keyword>
<dbReference type="PROSITE" id="PS51078">
    <property type="entry name" value="ICLR_ED"/>
    <property type="match status" value="1"/>
</dbReference>
<dbReference type="PANTHER" id="PTHR30136:SF24">
    <property type="entry name" value="HTH-TYPE TRANSCRIPTIONAL REPRESSOR ALLR"/>
    <property type="match status" value="1"/>
</dbReference>
<dbReference type="SMART" id="SM00346">
    <property type="entry name" value="HTH_ICLR"/>
    <property type="match status" value="1"/>
</dbReference>
<feature type="domain" description="HTH iclR-type" evidence="4">
    <location>
        <begin position="6"/>
        <end position="68"/>
    </location>
</feature>
<evidence type="ECO:0000256" key="2">
    <source>
        <dbReference type="ARBA" id="ARBA00023125"/>
    </source>
</evidence>
<dbReference type="RefSeq" id="WP_340522062.1">
    <property type="nucleotide sequence ID" value="NZ_FMSH01000101.1"/>
</dbReference>
<keyword evidence="3" id="KW-0804">Transcription</keyword>
<dbReference type="Gene3D" id="1.10.10.10">
    <property type="entry name" value="Winged helix-like DNA-binding domain superfamily/Winged helix DNA-binding domain"/>
    <property type="match status" value="1"/>
</dbReference>
<dbReference type="Pfam" id="PF01614">
    <property type="entry name" value="IclR_C"/>
    <property type="match status" value="1"/>
</dbReference>
<evidence type="ECO:0000256" key="3">
    <source>
        <dbReference type="ARBA" id="ARBA00023163"/>
    </source>
</evidence>
<proteinExistence type="predicted"/>
<evidence type="ECO:0000313" key="6">
    <source>
        <dbReference type="EMBL" id="SCU74565.1"/>
    </source>
</evidence>
<dbReference type="InterPro" id="IPR036390">
    <property type="entry name" value="WH_DNA-bd_sf"/>
</dbReference>
<dbReference type="EMBL" id="FMSH01000101">
    <property type="protein sequence ID" value="SCU74565.1"/>
    <property type="molecule type" value="Genomic_DNA"/>
</dbReference>
<sequence>MSNHSNAAAVRAFRILEILSAADGPLSLAAIVQAIELPKQTVHRILKQLESTWLVSRTAGNRHYECSSRVRQLAVNVLMQAGPAAARHAILQQLVDKIGETCNLTMLSGDDVVYLDRVETQWPLRMHLQPGSRVPLHCTASGKLLLAFLPSAQRQRLVASLPLRAHSAHTITNAEALHAELAETRQRRLGINNQENLEGMIAVAVPVMRNRSRACAAIAVQVPMARMTMDQLVGFVPDLRLAADEMVKTFCE</sequence>
<gene>
    <name evidence="6" type="primary">sauR</name>
    <name evidence="6" type="ORF">CNECB9_190006</name>
</gene>